<dbReference type="OrthoDB" id="3269400at2759"/>
<evidence type="ECO:0000313" key="2">
    <source>
        <dbReference type="EMBL" id="KAF7338176.1"/>
    </source>
</evidence>
<keyword evidence="3" id="KW-1185">Reference proteome</keyword>
<feature type="domain" description="F-box" evidence="1">
    <location>
        <begin position="91"/>
        <end position="137"/>
    </location>
</feature>
<organism evidence="2 3">
    <name type="scientific">Mycena venus</name>
    <dbReference type="NCBI Taxonomy" id="2733690"/>
    <lineage>
        <taxon>Eukaryota</taxon>
        <taxon>Fungi</taxon>
        <taxon>Dikarya</taxon>
        <taxon>Basidiomycota</taxon>
        <taxon>Agaricomycotina</taxon>
        <taxon>Agaricomycetes</taxon>
        <taxon>Agaricomycetidae</taxon>
        <taxon>Agaricales</taxon>
        <taxon>Marasmiineae</taxon>
        <taxon>Mycenaceae</taxon>
        <taxon>Mycena</taxon>
    </lineage>
</organism>
<dbReference type="EMBL" id="JACAZI010000021">
    <property type="protein sequence ID" value="KAF7338176.1"/>
    <property type="molecule type" value="Genomic_DNA"/>
</dbReference>
<evidence type="ECO:0000259" key="1">
    <source>
        <dbReference type="Pfam" id="PF12937"/>
    </source>
</evidence>
<dbReference type="AlphaFoldDB" id="A0A8H6XCU5"/>
<dbReference type="InterPro" id="IPR036047">
    <property type="entry name" value="F-box-like_dom_sf"/>
</dbReference>
<dbReference type="Pfam" id="PF12937">
    <property type="entry name" value="F-box-like"/>
    <property type="match status" value="1"/>
</dbReference>
<accession>A0A8H6XCU5</accession>
<evidence type="ECO:0000313" key="3">
    <source>
        <dbReference type="Proteomes" id="UP000620124"/>
    </source>
</evidence>
<name>A0A8H6XCU5_9AGAR</name>
<gene>
    <name evidence="2" type="ORF">MVEN_02042500</name>
</gene>
<comment type="caution">
    <text evidence="2">The sequence shown here is derived from an EMBL/GenBank/DDBJ whole genome shotgun (WGS) entry which is preliminary data.</text>
</comment>
<sequence>MAVSSTSCAFIIENPSTFPTSNLLQSNNPPHDNDITNLRATMHKHLLHLKSLTARIKDVQSPDDTQKFTDEAHAVLVRVYECVVILSPVRRVPPEILCQIFMASILSQDFRTRWNLVHVCRKWRTVALSLPALWSCVIIHSRSTAHKIEAQLAWSDEAPLDVVLSNIWDDSTAHLLNLITDQSLRWRTARLGTVSQMFKRLESIHNRIPMLQELRILCLDLNSLPRLCDIFAQAPKLHTAFVEINYLPWNDPSDAMLPLPFHQLRGYSQFIDIQSHLSALRAAAPILNKSIFQASFDFLSLIPTSSIILSHPPFRNLSLAPVDQSASFASSNAGGGLDKFIIWLATEKGAVPDLEILTIAEDDPNYLYQLLAPSPVDLDIFVGMLKARCKNGKMISGTVGSFNHAFSLEWLKTFKSLRDEGLNFRCVGAEEQSDVTVRKVFAGWCPEDLYIHEAFMTDPTAQTVYY</sequence>
<dbReference type="Proteomes" id="UP000620124">
    <property type="component" value="Unassembled WGS sequence"/>
</dbReference>
<dbReference type="InterPro" id="IPR001810">
    <property type="entry name" value="F-box_dom"/>
</dbReference>
<reference evidence="2" key="1">
    <citation type="submission" date="2020-05" db="EMBL/GenBank/DDBJ databases">
        <title>Mycena genomes resolve the evolution of fungal bioluminescence.</title>
        <authorList>
            <person name="Tsai I.J."/>
        </authorList>
    </citation>
    <scope>NUCLEOTIDE SEQUENCE</scope>
    <source>
        <strain evidence="2">CCC161011</strain>
    </source>
</reference>
<protein>
    <submittedName>
        <fullName evidence="2">F-box domain-containing protein</fullName>
    </submittedName>
</protein>
<dbReference type="Gene3D" id="1.20.1280.50">
    <property type="match status" value="1"/>
</dbReference>
<dbReference type="SUPFAM" id="SSF81383">
    <property type="entry name" value="F-box domain"/>
    <property type="match status" value="1"/>
</dbReference>
<proteinExistence type="predicted"/>